<dbReference type="EMBL" id="JTLV02000001">
    <property type="protein sequence ID" value="PQM32344.1"/>
    <property type="molecule type" value="Genomic_DNA"/>
</dbReference>
<dbReference type="AlphaFoldDB" id="A0A2P6FG50"/>
<feature type="transmembrane region" description="Helical" evidence="1">
    <location>
        <begin position="106"/>
        <end position="123"/>
    </location>
</feature>
<keyword evidence="3" id="KW-1185">Reference proteome</keyword>
<dbReference type="STRING" id="2138.SMSRO_v1c20490"/>
<sequence>MFNGDNNILINGLQYGQNNIVQYERQWYAHFFDTGAVDRLHLPIYKAWVKVRLISPGVYETISSGSTIRADNWTDAVPLELCKWLNLIYGILLLCPQHSKVTRNLYSYYALWGVWLPILVLVFPPDAYTFGNYYYWAHYGNHALIIAVCWWMHLYGTPSYDKKQILGSLIMFLIYALLALLFSAILNENFQYMGKGGWSFGGTNVRDWLGGYPSQIVPLFVLGALGTVTGHLMLNACGQWYQINFNNHTAQLVRTKKNKLGFSKDEWTYHNLLGYKLYQKYCSKKIKK</sequence>
<dbReference type="RefSeq" id="WP_040094377.1">
    <property type="nucleotide sequence ID" value="NZ_CM020866.1"/>
</dbReference>
<proteinExistence type="predicted"/>
<feature type="transmembrane region" description="Helical" evidence="1">
    <location>
        <begin position="135"/>
        <end position="153"/>
    </location>
</feature>
<keyword evidence="1" id="KW-0812">Transmembrane</keyword>
<dbReference type="Pfam" id="PF14808">
    <property type="entry name" value="TMEM164"/>
    <property type="match status" value="1"/>
</dbReference>
<dbReference type="OrthoDB" id="387845at2"/>
<keyword evidence="1" id="KW-0472">Membrane</keyword>
<evidence type="ECO:0000313" key="2">
    <source>
        <dbReference type="EMBL" id="PQM32344.1"/>
    </source>
</evidence>
<feature type="transmembrane region" description="Helical" evidence="1">
    <location>
        <begin position="165"/>
        <end position="186"/>
    </location>
</feature>
<protein>
    <submittedName>
        <fullName evidence="2">Integral membrane protein</fullName>
    </submittedName>
</protein>
<evidence type="ECO:0000313" key="3">
    <source>
        <dbReference type="Proteomes" id="UP000031565"/>
    </source>
</evidence>
<organism evidence="2 3">
    <name type="scientific">Spiroplasma poulsonii</name>
    <dbReference type="NCBI Taxonomy" id="2138"/>
    <lineage>
        <taxon>Bacteria</taxon>
        <taxon>Bacillati</taxon>
        <taxon>Mycoplasmatota</taxon>
        <taxon>Mollicutes</taxon>
        <taxon>Entomoplasmatales</taxon>
        <taxon>Spiroplasmataceae</taxon>
        <taxon>Spiroplasma</taxon>
    </lineage>
</organism>
<feature type="transmembrane region" description="Helical" evidence="1">
    <location>
        <begin position="216"/>
        <end position="234"/>
    </location>
</feature>
<name>A0A2P6FG50_9MOLU</name>
<gene>
    <name evidence="2" type="ORF">SMSRO_SF022530</name>
</gene>
<dbReference type="Proteomes" id="UP000031565">
    <property type="component" value="Unassembled WGS sequence"/>
</dbReference>
<keyword evidence="1" id="KW-1133">Transmembrane helix</keyword>
<evidence type="ECO:0000256" key="1">
    <source>
        <dbReference type="SAM" id="Phobius"/>
    </source>
</evidence>
<accession>A0A2P6FG50</accession>
<comment type="caution">
    <text evidence="2">The sequence shown here is derived from an EMBL/GenBank/DDBJ whole genome shotgun (WGS) entry which is preliminary data.</text>
</comment>
<reference evidence="2 3" key="1">
    <citation type="journal article" date="2015" name="MBio">
        <title>Genome sequence of the Drosophila melanogaster male-killing Spiroplasma strain MSRO endosymbiont.</title>
        <authorList>
            <person name="Paredes J.C."/>
            <person name="Herren J.K."/>
            <person name="Schupfer F."/>
            <person name="Marin R."/>
            <person name="Claverol S."/>
            <person name="Kuo C.H."/>
            <person name="Lemaitre B."/>
            <person name="Beven L."/>
        </authorList>
    </citation>
    <scope>NUCLEOTIDE SEQUENCE [LARGE SCALE GENOMIC DNA]</scope>
    <source>
        <strain evidence="2 3">MSRO</strain>
    </source>
</reference>